<evidence type="ECO:0000313" key="6">
    <source>
        <dbReference type="EMBL" id="JAI68011.1"/>
    </source>
</evidence>
<dbReference type="AlphaFoldDB" id="A0A0P4WLT3"/>
<dbReference type="PRINTS" id="PR00706">
    <property type="entry name" value="PYROGLUPTASE"/>
</dbReference>
<dbReference type="GO" id="GO:0016920">
    <property type="term" value="F:pyroglutamyl-peptidase activity"/>
    <property type="evidence" value="ECO:0007669"/>
    <property type="project" value="InterPro"/>
</dbReference>
<evidence type="ECO:0000256" key="4">
    <source>
        <dbReference type="ARBA" id="ARBA00022801"/>
    </source>
</evidence>
<keyword evidence="3" id="KW-0645">Protease</keyword>
<evidence type="ECO:0000256" key="2">
    <source>
        <dbReference type="ARBA" id="ARBA00022490"/>
    </source>
</evidence>
<dbReference type="EMBL" id="GDRN01000177">
    <property type="protein sequence ID" value="JAI68012.1"/>
    <property type="molecule type" value="Transcribed_RNA"/>
</dbReference>
<dbReference type="PANTHER" id="PTHR23402:SF1">
    <property type="entry name" value="PYROGLUTAMYL-PEPTIDASE I"/>
    <property type="match status" value="1"/>
</dbReference>
<evidence type="ECO:0000256" key="5">
    <source>
        <dbReference type="ARBA" id="ARBA00022807"/>
    </source>
</evidence>
<dbReference type="InterPro" id="IPR036440">
    <property type="entry name" value="Peptidase_C15-like_sf"/>
</dbReference>
<keyword evidence="2" id="KW-0963">Cytoplasm</keyword>
<keyword evidence="5" id="KW-0788">Thiol protease</keyword>
<dbReference type="SUPFAM" id="SSF53182">
    <property type="entry name" value="Pyrrolidone carboxyl peptidase (pyroglutamate aminopeptidase)"/>
    <property type="match status" value="1"/>
</dbReference>
<dbReference type="PANTHER" id="PTHR23402">
    <property type="entry name" value="PROTEASE FAMILY C15 PYROGLUTAMYL-PEPTIDASE I-RELATED"/>
    <property type="match status" value="1"/>
</dbReference>
<dbReference type="EMBL" id="GDRN01000178">
    <property type="protein sequence ID" value="JAI68011.1"/>
    <property type="molecule type" value="Transcribed_RNA"/>
</dbReference>
<keyword evidence="4" id="KW-0378">Hydrolase</keyword>
<protein>
    <recommendedName>
        <fullName evidence="7">Pyroglutamyl-peptidase I</fullName>
    </recommendedName>
</protein>
<organism evidence="6">
    <name type="scientific">Scylla olivacea</name>
    <name type="common">Orange mud crab</name>
    <name type="synonym">Cancer olivacea</name>
    <dbReference type="NCBI Taxonomy" id="85551"/>
    <lineage>
        <taxon>Eukaryota</taxon>
        <taxon>Metazoa</taxon>
        <taxon>Ecdysozoa</taxon>
        <taxon>Arthropoda</taxon>
        <taxon>Crustacea</taxon>
        <taxon>Multicrustacea</taxon>
        <taxon>Malacostraca</taxon>
        <taxon>Eumalacostraca</taxon>
        <taxon>Eucarida</taxon>
        <taxon>Decapoda</taxon>
        <taxon>Pleocyemata</taxon>
        <taxon>Brachyura</taxon>
        <taxon>Eubrachyura</taxon>
        <taxon>Portunoidea</taxon>
        <taxon>Portunidae</taxon>
        <taxon>Portuninae</taxon>
        <taxon>Scylla</taxon>
    </lineage>
</organism>
<reference evidence="6" key="1">
    <citation type="submission" date="2015-09" db="EMBL/GenBank/DDBJ databases">
        <title>Scylla olivacea transcriptome.</title>
        <authorList>
            <person name="Ikhwanuddin M."/>
        </authorList>
    </citation>
    <scope>NUCLEOTIDE SEQUENCE</scope>
</reference>
<dbReference type="InterPro" id="IPR016125">
    <property type="entry name" value="Peptidase_C15-like"/>
</dbReference>
<dbReference type="InterPro" id="IPR000816">
    <property type="entry name" value="Peptidase_C15"/>
</dbReference>
<evidence type="ECO:0000256" key="1">
    <source>
        <dbReference type="ARBA" id="ARBA00006641"/>
    </source>
</evidence>
<dbReference type="GO" id="GO:0006508">
    <property type="term" value="P:proteolysis"/>
    <property type="evidence" value="ECO:0007669"/>
    <property type="project" value="UniProtKB-KW"/>
</dbReference>
<accession>A0A0P4WLT3</accession>
<name>A0A0P4WLT3_SCYOL</name>
<evidence type="ECO:0000256" key="3">
    <source>
        <dbReference type="ARBA" id="ARBA00022670"/>
    </source>
</evidence>
<dbReference type="GO" id="GO:0005829">
    <property type="term" value="C:cytosol"/>
    <property type="evidence" value="ECO:0007669"/>
    <property type="project" value="InterPro"/>
</dbReference>
<comment type="similarity">
    <text evidence="1">Belongs to the peptidase C15 family.</text>
</comment>
<proteinExistence type="inferred from homology"/>
<sequence>MENNLSAVEDSKPVIFVTGFGPFAGHPTNASQSAVELLAKGNLEEELGVRLVTEILKVEYDYVKKTVPQRWKELMPKLTIHVGVSGISETLVLEQLAHNTGYMRKDNCGCVPKNGMCYPDGSDVIQSSIRMDLISSTVNKATCVKLPCVKSTDPGRFLCDFTFYLSLVEDKCRSAFIHVPMLRMFTAEEIAAALAIAIKEMYLQVMEMDNRTKVAEVNGNPTTNQVCQNGESMEQLAAAV</sequence>
<dbReference type="Gene3D" id="3.40.630.20">
    <property type="entry name" value="Peptidase C15, pyroglutamyl peptidase I-like"/>
    <property type="match status" value="1"/>
</dbReference>
<evidence type="ECO:0008006" key="7">
    <source>
        <dbReference type="Google" id="ProtNLM"/>
    </source>
</evidence>
<dbReference type="CDD" id="cd00501">
    <property type="entry name" value="Peptidase_C15"/>
    <property type="match status" value="1"/>
</dbReference>
<dbReference type="Pfam" id="PF01470">
    <property type="entry name" value="Peptidase_C15"/>
    <property type="match status" value="1"/>
</dbReference>